<keyword evidence="4" id="KW-0378">Hydrolase</keyword>
<dbReference type="PANTHER" id="PTHR47966:SF47">
    <property type="entry name" value="ENDOPEPTIDASE, PUTATIVE (AFU_ORTHOLOGUE AFUA_3G01220)-RELATED"/>
    <property type="match status" value="1"/>
</dbReference>
<dbReference type="Pfam" id="PF00026">
    <property type="entry name" value="Asp"/>
    <property type="match status" value="1"/>
</dbReference>
<evidence type="ECO:0000256" key="1">
    <source>
        <dbReference type="ARBA" id="ARBA00007447"/>
    </source>
</evidence>
<dbReference type="GO" id="GO:0000324">
    <property type="term" value="C:fungal-type vacuole"/>
    <property type="evidence" value="ECO:0007669"/>
    <property type="project" value="TreeGrafter"/>
</dbReference>
<dbReference type="CDD" id="cd05471">
    <property type="entry name" value="pepsin_like"/>
    <property type="match status" value="1"/>
</dbReference>
<dbReference type="PANTHER" id="PTHR47966">
    <property type="entry name" value="BETA-SITE APP-CLEAVING ENZYME, ISOFORM A-RELATED"/>
    <property type="match status" value="1"/>
</dbReference>
<organism evidence="6 7">
    <name type="scientific">Trichoderma harzianum</name>
    <name type="common">Hypocrea lixii</name>
    <dbReference type="NCBI Taxonomy" id="5544"/>
    <lineage>
        <taxon>Eukaryota</taxon>
        <taxon>Fungi</taxon>
        <taxon>Dikarya</taxon>
        <taxon>Ascomycota</taxon>
        <taxon>Pezizomycotina</taxon>
        <taxon>Sordariomycetes</taxon>
        <taxon>Hypocreomycetidae</taxon>
        <taxon>Hypocreales</taxon>
        <taxon>Hypocreaceae</taxon>
        <taxon>Trichoderma</taxon>
    </lineage>
</organism>
<evidence type="ECO:0000259" key="5">
    <source>
        <dbReference type="PROSITE" id="PS51767"/>
    </source>
</evidence>
<dbReference type="PROSITE" id="PS00141">
    <property type="entry name" value="ASP_PROTEASE"/>
    <property type="match status" value="1"/>
</dbReference>
<feature type="active site" evidence="3">
    <location>
        <position position="346"/>
    </location>
</feature>
<dbReference type="InterPro" id="IPR034164">
    <property type="entry name" value="Pepsin-like_dom"/>
</dbReference>
<feature type="domain" description="Peptidase A1" evidence="5">
    <location>
        <begin position="103"/>
        <end position="455"/>
    </location>
</feature>
<dbReference type="InterPro" id="IPR001461">
    <property type="entry name" value="Aspartic_peptidase_A1"/>
</dbReference>
<dbReference type="PRINTS" id="PR00792">
    <property type="entry name" value="PEPSIN"/>
</dbReference>
<dbReference type="GO" id="GO:0006508">
    <property type="term" value="P:proteolysis"/>
    <property type="evidence" value="ECO:0007669"/>
    <property type="project" value="UniProtKB-KW"/>
</dbReference>
<evidence type="ECO:0000256" key="4">
    <source>
        <dbReference type="RuleBase" id="RU000454"/>
    </source>
</evidence>
<feature type="active site" evidence="3">
    <location>
        <position position="119"/>
    </location>
</feature>
<dbReference type="SUPFAM" id="SSF50630">
    <property type="entry name" value="Acid proteases"/>
    <property type="match status" value="1"/>
</dbReference>
<protein>
    <recommendedName>
        <fullName evidence="5">Peptidase A1 domain-containing protein</fullName>
    </recommendedName>
</protein>
<sequence>MKTALPWSVLMQAYLAASSPLLPRSIEKTQPESLLQMRSPAPFQDPSPDTVTPHTIRLSRVSAQSLASHGASEILSRSDTSSSSIFQKFGGGVLAPVFQSTEMVGEVTLGNQTMRLIFDTGSSDLWVAGENYQCLSSNLTVQSNTICNFTNPFKGTYSGGEIRDQHLDVRYGGGQIVIGSLGYESVSVAGLTLPDLEISIADSINFQAQGEVDGLLGLSYPQITSAFAGAFAGNETSIAQDTANATLPYNNFLTNVFRKNLTAPLFSIAMERGNGGTFAIGGLPSVPITPNFVSTPILIADIGNIGVPSLRSNFSYYTIVAESYVVSGSKGSDKKTPGAGIYTIVDSGTFLTMLSPTITKPLYAGFREAPVSPPEALGSFLVPCNTTAPEFGIEIADQTFYMSPEDLILQDMRLDDMCLLGVQPTTGNRPSIIGATWLHSVLAVFDVGASQMRFAPRIPY</sequence>
<proteinExistence type="inferred from homology"/>
<evidence type="ECO:0000256" key="2">
    <source>
        <dbReference type="ARBA" id="ARBA00022750"/>
    </source>
</evidence>
<name>A0A2K0UCK0_TRIHA</name>
<dbReference type="OrthoDB" id="15189at2759"/>
<dbReference type="EMBL" id="MTYI01000053">
    <property type="protein sequence ID" value="PNP55509.1"/>
    <property type="molecule type" value="Genomic_DNA"/>
</dbReference>
<accession>A0A2K0UCK0</accession>
<dbReference type="AlphaFoldDB" id="A0A2K0UCK0"/>
<dbReference type="InterPro" id="IPR033121">
    <property type="entry name" value="PEPTIDASE_A1"/>
</dbReference>
<dbReference type="InterPro" id="IPR021109">
    <property type="entry name" value="Peptidase_aspartic_dom_sf"/>
</dbReference>
<evidence type="ECO:0000256" key="3">
    <source>
        <dbReference type="PIRSR" id="PIRSR601461-1"/>
    </source>
</evidence>
<comment type="caution">
    <text evidence="6">The sequence shown here is derived from an EMBL/GenBank/DDBJ whole genome shotgun (WGS) entry which is preliminary data.</text>
</comment>
<gene>
    <name evidence="6" type="ORF">THARTR1_04339</name>
</gene>
<keyword evidence="4" id="KW-0645">Protease</keyword>
<dbReference type="InterPro" id="IPR001969">
    <property type="entry name" value="Aspartic_peptidase_AS"/>
</dbReference>
<keyword evidence="2 4" id="KW-0064">Aspartyl protease</keyword>
<evidence type="ECO:0000313" key="7">
    <source>
        <dbReference type="Proteomes" id="UP000236290"/>
    </source>
</evidence>
<comment type="similarity">
    <text evidence="1 4">Belongs to the peptidase A1 family.</text>
</comment>
<dbReference type="GO" id="GO:0004190">
    <property type="term" value="F:aspartic-type endopeptidase activity"/>
    <property type="evidence" value="ECO:0007669"/>
    <property type="project" value="UniProtKB-KW"/>
</dbReference>
<dbReference type="Gene3D" id="2.40.70.10">
    <property type="entry name" value="Acid Proteases"/>
    <property type="match status" value="2"/>
</dbReference>
<reference evidence="6 7" key="1">
    <citation type="submission" date="2017-02" db="EMBL/GenBank/DDBJ databases">
        <title>Genomes of Trichoderma spp. with biocontrol activity.</title>
        <authorList>
            <person name="Gardiner D."/>
            <person name="Kazan K."/>
            <person name="Vos C."/>
            <person name="Harvey P."/>
        </authorList>
    </citation>
    <scope>NUCLEOTIDE SEQUENCE [LARGE SCALE GENOMIC DNA]</scope>
    <source>
        <strain evidence="6 7">Tr1</strain>
    </source>
</reference>
<dbReference type="Proteomes" id="UP000236290">
    <property type="component" value="Unassembled WGS sequence"/>
</dbReference>
<dbReference type="PROSITE" id="PS51767">
    <property type="entry name" value="PEPTIDASE_A1"/>
    <property type="match status" value="1"/>
</dbReference>
<evidence type="ECO:0000313" key="6">
    <source>
        <dbReference type="EMBL" id="PNP55509.1"/>
    </source>
</evidence>